<evidence type="ECO:0000313" key="2">
    <source>
        <dbReference type="EMBL" id="MBB6506161.1"/>
    </source>
</evidence>
<reference evidence="2 3" key="2">
    <citation type="submission" date="2020-08" db="EMBL/GenBank/DDBJ databases">
        <authorList>
            <person name="Partida-Martinez L."/>
            <person name="Huntemann M."/>
            <person name="Clum A."/>
            <person name="Wang J."/>
            <person name="Palaniappan K."/>
            <person name="Ritter S."/>
            <person name="Chen I.-M."/>
            <person name="Stamatis D."/>
            <person name="Reddy T."/>
            <person name="O'Malley R."/>
            <person name="Daum C."/>
            <person name="Shapiro N."/>
            <person name="Ivanova N."/>
            <person name="Kyrpides N."/>
            <person name="Woyke T."/>
        </authorList>
    </citation>
    <scope>NUCLEOTIDE SEQUENCE [LARGE SCALE GENOMIC DNA]</scope>
    <source>
        <strain evidence="2 3">AS3.13</strain>
    </source>
</reference>
<comment type="caution">
    <text evidence="2">The sequence shown here is derived from an EMBL/GenBank/DDBJ whole genome shotgun (WGS) entry which is preliminary data.</text>
</comment>
<feature type="region of interest" description="Disordered" evidence="1">
    <location>
        <begin position="1"/>
        <end position="31"/>
    </location>
</feature>
<evidence type="ECO:0000313" key="3">
    <source>
        <dbReference type="Proteomes" id="UP000522313"/>
    </source>
</evidence>
<gene>
    <name evidence="2" type="ORF">F4693_003158</name>
</gene>
<protein>
    <submittedName>
        <fullName evidence="2">Uncharacterized protein</fullName>
    </submittedName>
</protein>
<dbReference type="EMBL" id="JACHBT010000018">
    <property type="protein sequence ID" value="MBB6506161.1"/>
    <property type="molecule type" value="Genomic_DNA"/>
</dbReference>
<reference evidence="2 3" key="1">
    <citation type="submission" date="2020-08" db="EMBL/GenBank/DDBJ databases">
        <title>The Agave Microbiome: Exploring the role of microbial communities in plant adaptations to desert environments.</title>
        <authorList>
            <person name="Partida-Martinez L.P."/>
        </authorList>
    </citation>
    <scope>NUCLEOTIDE SEQUENCE [LARGE SCALE GENOMIC DNA]</scope>
    <source>
        <strain evidence="2 3">AS3.13</strain>
    </source>
</reference>
<proteinExistence type="predicted"/>
<sequence length="31" mass="3130">MAALAATPQRRGADPHAPTINDAPAVSSVGW</sequence>
<dbReference type="Proteomes" id="UP000522313">
    <property type="component" value="Unassembled WGS sequence"/>
</dbReference>
<evidence type="ECO:0000256" key="1">
    <source>
        <dbReference type="SAM" id="MobiDB-lite"/>
    </source>
</evidence>
<accession>A0A7X0MPF7</accession>
<organism evidence="2 3">
    <name type="scientific">Sphingomonas endophytica</name>
    <dbReference type="NCBI Taxonomy" id="869719"/>
    <lineage>
        <taxon>Bacteria</taxon>
        <taxon>Pseudomonadati</taxon>
        <taxon>Pseudomonadota</taxon>
        <taxon>Alphaproteobacteria</taxon>
        <taxon>Sphingomonadales</taxon>
        <taxon>Sphingomonadaceae</taxon>
        <taxon>Sphingomonas</taxon>
    </lineage>
</organism>
<dbReference type="AlphaFoldDB" id="A0A7X0MPF7"/>
<name>A0A7X0MPF7_9SPHN</name>